<dbReference type="GO" id="GO:0022857">
    <property type="term" value="F:transmembrane transporter activity"/>
    <property type="evidence" value="ECO:0007669"/>
    <property type="project" value="InterPro"/>
</dbReference>
<evidence type="ECO:0000313" key="5">
    <source>
        <dbReference type="Proteomes" id="UP001152747"/>
    </source>
</evidence>
<dbReference type="EMBL" id="CANHGI010000005">
    <property type="protein sequence ID" value="CAI5451591.1"/>
    <property type="molecule type" value="Genomic_DNA"/>
</dbReference>
<dbReference type="Proteomes" id="UP001152747">
    <property type="component" value="Unassembled WGS sequence"/>
</dbReference>
<organism evidence="4 5">
    <name type="scientific">Caenorhabditis angaria</name>
    <dbReference type="NCBI Taxonomy" id="860376"/>
    <lineage>
        <taxon>Eukaryota</taxon>
        <taxon>Metazoa</taxon>
        <taxon>Ecdysozoa</taxon>
        <taxon>Nematoda</taxon>
        <taxon>Chromadorea</taxon>
        <taxon>Rhabditida</taxon>
        <taxon>Rhabditina</taxon>
        <taxon>Rhabditomorpha</taxon>
        <taxon>Rhabditoidea</taxon>
        <taxon>Rhabditidae</taxon>
        <taxon>Peloderinae</taxon>
        <taxon>Caenorhabditis</taxon>
    </lineage>
</organism>
<dbReference type="InterPro" id="IPR036259">
    <property type="entry name" value="MFS_trans_sf"/>
</dbReference>
<feature type="transmembrane region" description="Helical" evidence="2">
    <location>
        <begin position="29"/>
        <end position="60"/>
    </location>
</feature>
<dbReference type="Gene3D" id="1.20.1250.20">
    <property type="entry name" value="MFS general substrate transporter like domains"/>
    <property type="match status" value="1"/>
</dbReference>
<reference evidence="4" key="1">
    <citation type="submission" date="2022-11" db="EMBL/GenBank/DDBJ databases">
        <authorList>
            <person name="Kikuchi T."/>
        </authorList>
    </citation>
    <scope>NUCLEOTIDE SEQUENCE</scope>
    <source>
        <strain evidence="4">PS1010</strain>
    </source>
</reference>
<name>A0A9P1IVQ4_9PELO</name>
<sequence>MTTVFNLDSDSFPVIRKTSSFVFWNRARIFIMILTLICLTLSQINSLTFTFTVICMDDVVEEFHRSNQTGQHFMESSTQKAFLFSGPAIGATIGLIPATPLLSRFGVRKVLTFCGICSAFGSFLFPISVASNYYLVVFCRILQGIGISVIYTAVAVIPGQWSPNNEIGTFLAVLSCALQISNVICMSVSGILCESSFGWRSIYYIFGISTFVFYAIFFFTHKDNPTVHRNVSHKELSQIQNGKAEIKKREAVPYKAILFDRTVITCIISSLGGNLGFFMLVLYGPTYLKAVLNFRSFTKIVAAQISDRLTFVSEKSRFVFFATISQVGMAAGFAVLAWTSNRVVAQIAYTFAIVTSGINVMGVVKCLQLEF</sequence>
<feature type="transmembrane region" description="Helical" evidence="2">
    <location>
        <begin position="262"/>
        <end position="283"/>
    </location>
</feature>
<protein>
    <recommendedName>
        <fullName evidence="3">Major facilitator superfamily (MFS) profile domain-containing protein</fullName>
    </recommendedName>
</protein>
<comment type="caution">
    <text evidence="4">The sequence shown here is derived from an EMBL/GenBank/DDBJ whole genome shotgun (WGS) entry which is preliminary data.</text>
</comment>
<keyword evidence="2" id="KW-0472">Membrane</keyword>
<evidence type="ECO:0000256" key="1">
    <source>
        <dbReference type="ARBA" id="ARBA00004141"/>
    </source>
</evidence>
<feature type="transmembrane region" description="Helical" evidence="2">
    <location>
        <begin position="344"/>
        <end position="364"/>
    </location>
</feature>
<dbReference type="SUPFAM" id="SSF103473">
    <property type="entry name" value="MFS general substrate transporter"/>
    <property type="match status" value="1"/>
</dbReference>
<dbReference type="PANTHER" id="PTHR45757">
    <property type="entry name" value="PROTEIN CBG23364-RELATED"/>
    <property type="match status" value="1"/>
</dbReference>
<dbReference type="InterPro" id="IPR011701">
    <property type="entry name" value="MFS"/>
</dbReference>
<accession>A0A9P1IVQ4</accession>
<feature type="domain" description="Major facilitator superfamily (MFS) profile" evidence="3">
    <location>
        <begin position="31"/>
        <end position="371"/>
    </location>
</feature>
<feature type="transmembrane region" description="Helical" evidence="2">
    <location>
        <begin position="141"/>
        <end position="161"/>
    </location>
</feature>
<feature type="transmembrane region" description="Helical" evidence="2">
    <location>
        <begin position="318"/>
        <end position="338"/>
    </location>
</feature>
<feature type="transmembrane region" description="Helical" evidence="2">
    <location>
        <begin position="81"/>
        <end position="98"/>
    </location>
</feature>
<dbReference type="OrthoDB" id="2985014at2759"/>
<feature type="transmembrane region" description="Helical" evidence="2">
    <location>
        <begin position="110"/>
        <end position="129"/>
    </location>
</feature>
<evidence type="ECO:0000313" key="4">
    <source>
        <dbReference type="EMBL" id="CAI5451591.1"/>
    </source>
</evidence>
<keyword evidence="2" id="KW-0812">Transmembrane</keyword>
<dbReference type="PANTHER" id="PTHR45757:SF11">
    <property type="entry name" value="MAJOR FACILITATOR SUPERFAMILY (MFS) PROFILE DOMAIN-CONTAINING PROTEIN"/>
    <property type="match status" value="1"/>
</dbReference>
<gene>
    <name evidence="4" type="ORF">CAMP_LOCUS14228</name>
</gene>
<feature type="transmembrane region" description="Helical" evidence="2">
    <location>
        <begin position="201"/>
        <end position="220"/>
    </location>
</feature>
<comment type="subcellular location">
    <subcellularLocation>
        <location evidence="1">Membrane</location>
        <topology evidence="1">Multi-pass membrane protein</topology>
    </subcellularLocation>
</comment>
<evidence type="ECO:0000259" key="3">
    <source>
        <dbReference type="PROSITE" id="PS50850"/>
    </source>
</evidence>
<keyword evidence="5" id="KW-1185">Reference proteome</keyword>
<dbReference type="AlphaFoldDB" id="A0A9P1IVQ4"/>
<dbReference type="Pfam" id="PF07690">
    <property type="entry name" value="MFS_1"/>
    <property type="match status" value="1"/>
</dbReference>
<dbReference type="GO" id="GO:0016020">
    <property type="term" value="C:membrane"/>
    <property type="evidence" value="ECO:0007669"/>
    <property type="project" value="UniProtKB-SubCell"/>
</dbReference>
<keyword evidence="2" id="KW-1133">Transmembrane helix</keyword>
<dbReference type="InterPro" id="IPR020846">
    <property type="entry name" value="MFS_dom"/>
</dbReference>
<dbReference type="PROSITE" id="PS50850">
    <property type="entry name" value="MFS"/>
    <property type="match status" value="1"/>
</dbReference>
<proteinExistence type="predicted"/>
<feature type="transmembrane region" description="Helical" evidence="2">
    <location>
        <begin position="167"/>
        <end position="189"/>
    </location>
</feature>
<evidence type="ECO:0000256" key="2">
    <source>
        <dbReference type="SAM" id="Phobius"/>
    </source>
</evidence>